<proteinExistence type="predicted"/>
<keyword evidence="1" id="KW-0012">Acyltransferase</keyword>
<comment type="caution">
    <text evidence="1">The sequence shown here is derived from an EMBL/GenBank/DDBJ whole genome shotgun (WGS) entry which is preliminary data.</text>
</comment>
<dbReference type="RefSeq" id="WP_243919464.1">
    <property type="nucleotide sequence ID" value="NZ_JALHLG010000007.1"/>
</dbReference>
<dbReference type="EMBL" id="JALHLG010000007">
    <property type="protein sequence ID" value="MCJ2186736.1"/>
    <property type="molecule type" value="Genomic_DNA"/>
</dbReference>
<dbReference type="Pfam" id="PF01019">
    <property type="entry name" value="G_glu_transpept"/>
    <property type="match status" value="1"/>
</dbReference>
<dbReference type="PANTHER" id="PTHR43881:SF5">
    <property type="entry name" value="GAMMA-GLUTAMYLTRANSPEPTIDASE"/>
    <property type="match status" value="1"/>
</dbReference>
<evidence type="ECO:0000313" key="1">
    <source>
        <dbReference type="EMBL" id="MCJ2186736.1"/>
    </source>
</evidence>
<sequence>MKTVTGNNGIVTAPHHLAAQVGCDVLKDGGTAVEACVAVAAALAVVYPHMTGIGGDGFWVIREPDGRVHGIHGCGGAARKADLALYEGLEAVPYRGPLAANTVAGTISGWQAALADESCKLPLERLLRDAIRYAQEGVAVTAGGAGIASAKGGELRGQPGAYAAIFEPEGRPLAEGDVLRQPHLAETLRKLAANGLDDFYRGELAALIGADLEALGSPVSHEDLTAHQPSRPAPLHVPITGARLYNSAPPTQGFASLLILALFDRLAADAPEGFDHVHGLVEATKQAFLLRDAHVGDPAYTDYDFQFLLDDTQALNSLARRIDPAKALPWPQPSQWGDTCWFGAADDAGRVVSCIQSTYFEFGSGLVLPRTGITWQNRGSSFRLAKDGWNALKPGRKPFHTLNPALAVFEDGRVMAYGTMGGEGQPQTQAALFSRYARFGADLQEAISAPRWLLGRTWGEQSTTLKLEDGFDKALYAQLAEAGHDVERVGPLTATMGHAGAMVRLADGSFEGATDPRSDGGVAGW</sequence>
<dbReference type="InterPro" id="IPR043138">
    <property type="entry name" value="GGT_lsub"/>
</dbReference>
<keyword evidence="2" id="KW-1185">Reference proteome</keyword>
<dbReference type="PRINTS" id="PR01210">
    <property type="entry name" value="GGTRANSPTASE"/>
</dbReference>
<keyword evidence="1" id="KW-0808">Transferase</keyword>
<reference evidence="1 2" key="1">
    <citation type="submission" date="2022-04" db="EMBL/GenBank/DDBJ databases">
        <title>Identification of a novel bacterium isolated from mangrove sediments.</title>
        <authorList>
            <person name="Pan X."/>
        </authorList>
    </citation>
    <scope>NUCLEOTIDE SEQUENCE [LARGE SCALE GENOMIC DNA]</scope>
    <source>
        <strain evidence="1 2">B2638</strain>
    </source>
</reference>
<organism evidence="1 2">
    <name type="scientific">Novosphingobium beihaiensis</name>
    <dbReference type="NCBI Taxonomy" id="2930389"/>
    <lineage>
        <taxon>Bacteria</taxon>
        <taxon>Pseudomonadati</taxon>
        <taxon>Pseudomonadota</taxon>
        <taxon>Alphaproteobacteria</taxon>
        <taxon>Sphingomonadales</taxon>
        <taxon>Sphingomonadaceae</taxon>
        <taxon>Novosphingobium</taxon>
    </lineage>
</organism>
<dbReference type="PANTHER" id="PTHR43881">
    <property type="entry name" value="GAMMA-GLUTAMYLTRANSPEPTIDASE (AFU_ORTHOLOGUE AFUA_4G13580)"/>
    <property type="match status" value="1"/>
</dbReference>
<dbReference type="InterPro" id="IPR052896">
    <property type="entry name" value="GGT-like_enzyme"/>
</dbReference>
<dbReference type="Gene3D" id="1.10.246.130">
    <property type="match status" value="1"/>
</dbReference>
<dbReference type="InterPro" id="IPR029055">
    <property type="entry name" value="Ntn_hydrolases_N"/>
</dbReference>
<evidence type="ECO:0000313" key="2">
    <source>
        <dbReference type="Proteomes" id="UP001202281"/>
    </source>
</evidence>
<gene>
    <name evidence="1" type="ORF">MTR66_07920</name>
</gene>
<name>A0ABT0BPI7_9SPHN</name>
<dbReference type="SUPFAM" id="SSF56235">
    <property type="entry name" value="N-terminal nucleophile aminohydrolases (Ntn hydrolases)"/>
    <property type="match status" value="1"/>
</dbReference>
<protein>
    <submittedName>
        <fullName evidence="1">Gamma-glutamyltransferase</fullName>
        <ecNumber evidence="1">2.3.2.2</ecNumber>
    </submittedName>
</protein>
<accession>A0ABT0BPI7</accession>
<dbReference type="Gene3D" id="3.60.20.40">
    <property type="match status" value="1"/>
</dbReference>
<dbReference type="GO" id="GO:0103068">
    <property type="term" value="F:leukotriene C4 gamma-glutamyl transferase activity"/>
    <property type="evidence" value="ECO:0007669"/>
    <property type="project" value="UniProtKB-EC"/>
</dbReference>
<dbReference type="InterPro" id="IPR043137">
    <property type="entry name" value="GGT_ssub_C"/>
</dbReference>
<dbReference type="EC" id="2.3.2.2" evidence="1"/>
<dbReference type="Proteomes" id="UP001202281">
    <property type="component" value="Unassembled WGS sequence"/>
</dbReference>